<accession>A0A3S0ZQK6</accession>
<evidence type="ECO:0000313" key="3">
    <source>
        <dbReference type="Proteomes" id="UP000271974"/>
    </source>
</evidence>
<dbReference type="Proteomes" id="UP000271974">
    <property type="component" value="Unassembled WGS sequence"/>
</dbReference>
<keyword evidence="3" id="KW-1185">Reference proteome</keyword>
<feature type="region of interest" description="Disordered" evidence="1">
    <location>
        <begin position="43"/>
        <end position="68"/>
    </location>
</feature>
<comment type="caution">
    <text evidence="2">The sequence shown here is derived from an EMBL/GenBank/DDBJ whole genome shotgun (WGS) entry which is preliminary data.</text>
</comment>
<evidence type="ECO:0000256" key="1">
    <source>
        <dbReference type="SAM" id="MobiDB-lite"/>
    </source>
</evidence>
<feature type="region of interest" description="Disordered" evidence="1">
    <location>
        <begin position="81"/>
        <end position="108"/>
    </location>
</feature>
<dbReference type="EMBL" id="RQTK01000241">
    <property type="protein sequence ID" value="RUS83500.1"/>
    <property type="molecule type" value="Genomic_DNA"/>
</dbReference>
<protein>
    <submittedName>
        <fullName evidence="2">Uncharacterized protein</fullName>
    </submittedName>
</protein>
<organism evidence="2 3">
    <name type="scientific">Elysia chlorotica</name>
    <name type="common">Eastern emerald elysia</name>
    <name type="synonym">Sea slug</name>
    <dbReference type="NCBI Taxonomy" id="188477"/>
    <lineage>
        <taxon>Eukaryota</taxon>
        <taxon>Metazoa</taxon>
        <taxon>Spiralia</taxon>
        <taxon>Lophotrochozoa</taxon>
        <taxon>Mollusca</taxon>
        <taxon>Gastropoda</taxon>
        <taxon>Heterobranchia</taxon>
        <taxon>Euthyneura</taxon>
        <taxon>Panpulmonata</taxon>
        <taxon>Sacoglossa</taxon>
        <taxon>Placobranchoidea</taxon>
        <taxon>Plakobranchidae</taxon>
        <taxon>Elysia</taxon>
    </lineage>
</organism>
<dbReference type="AlphaFoldDB" id="A0A3S0ZQK6"/>
<evidence type="ECO:0000313" key="2">
    <source>
        <dbReference type="EMBL" id="RUS83500.1"/>
    </source>
</evidence>
<sequence length="249" mass="26177">MELGRDRTGAFPAKSKGSTLGPLPPILASFHLHLPPCSIFSSGPGLSMSSSQDKSGRCSHACPPSSPVQTRRVQCTVYQHGGSVTQSDPPLADLRQNTPGTRPCQAPRSLGLSSPAPALPQLCPSSAPALPQLCQSTVSRLHSTGLALGPSTWALLNFLDRGGALSGSVHSALALMAQSVEDWAYDNQDSTPRPLVQRSLRQESWYPRPVSRVTAPKIVRDPDMVITAARLTCGGQATSAAIVFCGTCV</sequence>
<proteinExistence type="predicted"/>
<gene>
    <name evidence="2" type="ORF">EGW08_008750</name>
</gene>
<reference evidence="2 3" key="1">
    <citation type="submission" date="2019-01" db="EMBL/GenBank/DDBJ databases">
        <title>A draft genome assembly of the solar-powered sea slug Elysia chlorotica.</title>
        <authorList>
            <person name="Cai H."/>
            <person name="Li Q."/>
            <person name="Fang X."/>
            <person name="Li J."/>
            <person name="Curtis N.E."/>
            <person name="Altenburger A."/>
            <person name="Shibata T."/>
            <person name="Feng M."/>
            <person name="Maeda T."/>
            <person name="Schwartz J.A."/>
            <person name="Shigenobu S."/>
            <person name="Lundholm N."/>
            <person name="Nishiyama T."/>
            <person name="Yang H."/>
            <person name="Hasebe M."/>
            <person name="Li S."/>
            <person name="Pierce S.K."/>
            <person name="Wang J."/>
        </authorList>
    </citation>
    <scope>NUCLEOTIDE SEQUENCE [LARGE SCALE GENOMIC DNA]</scope>
    <source>
        <strain evidence="2">EC2010</strain>
        <tissue evidence="2">Whole organism of an adult</tissue>
    </source>
</reference>
<name>A0A3S0ZQK6_ELYCH</name>